<dbReference type="Pfam" id="PF03845">
    <property type="entry name" value="Spore_permease"/>
    <property type="match status" value="1"/>
</dbReference>
<evidence type="ECO:0000256" key="1">
    <source>
        <dbReference type="ARBA" id="ARBA00004141"/>
    </source>
</evidence>
<feature type="transmembrane region" description="Helical" evidence="8">
    <location>
        <begin position="82"/>
        <end position="106"/>
    </location>
</feature>
<evidence type="ECO:0000256" key="8">
    <source>
        <dbReference type="SAM" id="Phobius"/>
    </source>
</evidence>
<dbReference type="PANTHER" id="PTHR34975:SF2">
    <property type="entry name" value="SPORE GERMINATION PROTEIN A2"/>
    <property type="match status" value="1"/>
</dbReference>
<dbReference type="PANTHER" id="PTHR34975">
    <property type="entry name" value="SPORE GERMINATION PROTEIN A2"/>
    <property type="match status" value="1"/>
</dbReference>
<name>A0A1X7HFT8_9BACL</name>
<evidence type="ECO:0000256" key="3">
    <source>
        <dbReference type="ARBA" id="ARBA00022448"/>
    </source>
</evidence>
<dbReference type="Gene3D" id="1.20.1740.10">
    <property type="entry name" value="Amino acid/polyamine transporter I"/>
    <property type="match status" value="1"/>
</dbReference>
<feature type="transmembrane region" description="Helical" evidence="8">
    <location>
        <begin position="142"/>
        <end position="165"/>
    </location>
</feature>
<evidence type="ECO:0000256" key="5">
    <source>
        <dbReference type="ARBA" id="ARBA00022692"/>
    </source>
</evidence>
<sequence>MTNNKDQVTSGQLVFLIIQTQIGIGLLGLTSRVHEVAKGDGWISVLLAGMLAQLFIVVMWCLSRRFPSFTLYDYLPTLLGKYIGKFIQFVYAAYFMLVSSFIIITFCRTVKDWVLFDTPRWIIIGMMMGVCFYLVRESLQTIARFFVLVFFCNIAVIIITAYAYVHVNFLYVLPVGQAGIWKITKGAHEAMSSFSGYEILLICYPFVEGGSAGKFKAATIANIFTTMLYTFAVFTSLIVFSPPEMELLPQPLIYMVKALSFSVFERPDLYFLSLWAVVAATSLMGYMFMASRGIANLFKAKSSHRKAVPYTVALVFVIALILHDPLLIDILRQFLSTANYVIVFGIPFVLLMISVLFKVKEARGSTG</sequence>
<feature type="transmembrane region" description="Helical" evidence="8">
    <location>
        <begin position="340"/>
        <end position="359"/>
    </location>
</feature>
<reference evidence="9 10" key="1">
    <citation type="submission" date="2017-04" db="EMBL/GenBank/DDBJ databases">
        <authorList>
            <person name="Afonso C.L."/>
            <person name="Miller P.J."/>
            <person name="Scott M.A."/>
            <person name="Spackman E."/>
            <person name="Goraichik I."/>
            <person name="Dimitrov K.M."/>
            <person name="Suarez D.L."/>
            <person name="Swayne D.E."/>
        </authorList>
    </citation>
    <scope>NUCLEOTIDE SEQUENCE [LARGE SCALE GENOMIC DNA]</scope>
    <source>
        <strain evidence="9 10">N3/975</strain>
    </source>
</reference>
<dbReference type="GO" id="GO:0016020">
    <property type="term" value="C:membrane"/>
    <property type="evidence" value="ECO:0007669"/>
    <property type="project" value="UniProtKB-SubCell"/>
</dbReference>
<feature type="transmembrane region" description="Helical" evidence="8">
    <location>
        <begin position="310"/>
        <end position="328"/>
    </location>
</feature>
<keyword evidence="3" id="KW-0813">Transport</keyword>
<accession>A0A1X7HFT8</accession>
<organism evidence="9 10">
    <name type="scientific">Paenibacillus uliginis N3/975</name>
    <dbReference type="NCBI Taxonomy" id="1313296"/>
    <lineage>
        <taxon>Bacteria</taxon>
        <taxon>Bacillati</taxon>
        <taxon>Bacillota</taxon>
        <taxon>Bacilli</taxon>
        <taxon>Bacillales</taxon>
        <taxon>Paenibacillaceae</taxon>
        <taxon>Paenibacillus</taxon>
    </lineage>
</organism>
<dbReference type="EMBL" id="LT840184">
    <property type="protein sequence ID" value="SMF85965.1"/>
    <property type="molecule type" value="Genomic_DNA"/>
</dbReference>
<gene>
    <name evidence="9" type="ORF">SAMN05661091_3229</name>
</gene>
<evidence type="ECO:0000313" key="10">
    <source>
        <dbReference type="Proteomes" id="UP000192940"/>
    </source>
</evidence>
<evidence type="ECO:0000256" key="7">
    <source>
        <dbReference type="ARBA" id="ARBA00023136"/>
    </source>
</evidence>
<comment type="subcellular location">
    <subcellularLocation>
        <location evidence="1">Membrane</location>
        <topology evidence="1">Multi-pass membrane protein</topology>
    </subcellularLocation>
</comment>
<proteinExistence type="inferred from homology"/>
<keyword evidence="7 8" id="KW-0472">Membrane</keyword>
<dbReference type="GO" id="GO:0009847">
    <property type="term" value="P:spore germination"/>
    <property type="evidence" value="ECO:0007669"/>
    <property type="project" value="InterPro"/>
</dbReference>
<feature type="transmembrane region" description="Helical" evidence="8">
    <location>
        <begin position="118"/>
        <end position="135"/>
    </location>
</feature>
<dbReference type="NCBIfam" id="TIGR00912">
    <property type="entry name" value="2A0309"/>
    <property type="match status" value="1"/>
</dbReference>
<keyword evidence="4" id="KW-0309">Germination</keyword>
<keyword evidence="6 8" id="KW-1133">Transmembrane helix</keyword>
<feature type="transmembrane region" description="Helical" evidence="8">
    <location>
        <begin position="12"/>
        <end position="30"/>
    </location>
</feature>
<feature type="transmembrane region" description="Helical" evidence="8">
    <location>
        <begin position="219"/>
        <end position="240"/>
    </location>
</feature>
<feature type="transmembrane region" description="Helical" evidence="8">
    <location>
        <begin position="42"/>
        <end position="62"/>
    </location>
</feature>
<dbReference type="STRING" id="1313296.SAMN05661091_3229"/>
<dbReference type="RefSeq" id="WP_208914110.1">
    <property type="nucleotide sequence ID" value="NZ_LT840184.1"/>
</dbReference>
<evidence type="ECO:0000256" key="6">
    <source>
        <dbReference type="ARBA" id="ARBA00022989"/>
    </source>
</evidence>
<feature type="transmembrane region" description="Helical" evidence="8">
    <location>
        <begin position="190"/>
        <end position="207"/>
    </location>
</feature>
<feature type="transmembrane region" description="Helical" evidence="8">
    <location>
        <begin position="269"/>
        <end position="289"/>
    </location>
</feature>
<keyword evidence="10" id="KW-1185">Reference proteome</keyword>
<dbReference type="InterPro" id="IPR004761">
    <property type="entry name" value="Spore_GerAB"/>
</dbReference>
<comment type="similarity">
    <text evidence="2">Belongs to the amino acid-polyamine-organocation (APC) superfamily. Spore germination protein (SGP) (TC 2.A.3.9) family.</text>
</comment>
<evidence type="ECO:0000313" key="9">
    <source>
        <dbReference type="EMBL" id="SMF85965.1"/>
    </source>
</evidence>
<evidence type="ECO:0000256" key="4">
    <source>
        <dbReference type="ARBA" id="ARBA00022544"/>
    </source>
</evidence>
<dbReference type="Proteomes" id="UP000192940">
    <property type="component" value="Chromosome I"/>
</dbReference>
<dbReference type="AlphaFoldDB" id="A0A1X7HFT8"/>
<protein>
    <submittedName>
        <fullName evidence="9">Spore germination protein (Amino acid permease)</fullName>
    </submittedName>
</protein>
<keyword evidence="5 8" id="KW-0812">Transmembrane</keyword>
<evidence type="ECO:0000256" key="2">
    <source>
        <dbReference type="ARBA" id="ARBA00007998"/>
    </source>
</evidence>